<dbReference type="GO" id="GO:0005634">
    <property type="term" value="C:nucleus"/>
    <property type="evidence" value="ECO:0007669"/>
    <property type="project" value="TreeGrafter"/>
</dbReference>
<dbReference type="InterPro" id="IPR044925">
    <property type="entry name" value="His-Me_finger_sf"/>
</dbReference>
<dbReference type="InterPro" id="IPR040255">
    <property type="entry name" value="Non-specific_endonuclease"/>
</dbReference>
<keyword evidence="3" id="KW-0378">Hydrolase</keyword>
<dbReference type="EMBL" id="HG994585">
    <property type="protein sequence ID" value="CAF2981195.1"/>
    <property type="molecule type" value="Genomic_DNA"/>
</dbReference>
<comment type="similarity">
    <text evidence="1">Belongs to the DNA/RNA non-specific endonuclease family.</text>
</comment>
<dbReference type="SMART" id="SM00892">
    <property type="entry name" value="Endonuclease_NS"/>
    <property type="match status" value="2"/>
</dbReference>
<dbReference type="SMART" id="SM00477">
    <property type="entry name" value="NUC"/>
    <property type="match status" value="1"/>
</dbReference>
<dbReference type="InterPro" id="IPR020821">
    <property type="entry name" value="ENPP1-3/EXOG-like_nuc-like"/>
</dbReference>
<dbReference type="GO" id="GO:0005743">
    <property type="term" value="C:mitochondrial inner membrane"/>
    <property type="evidence" value="ECO:0007669"/>
    <property type="project" value="TreeGrafter"/>
</dbReference>
<dbReference type="GO" id="GO:0003676">
    <property type="term" value="F:nucleic acid binding"/>
    <property type="evidence" value="ECO:0007669"/>
    <property type="project" value="InterPro"/>
</dbReference>
<dbReference type="Pfam" id="PF01223">
    <property type="entry name" value="Endonuclease_NS"/>
    <property type="match status" value="2"/>
</dbReference>
<dbReference type="InterPro" id="IPR044929">
    <property type="entry name" value="DNA/RNA_non-sp_Endonuclease_sf"/>
</dbReference>
<evidence type="ECO:0000256" key="4">
    <source>
        <dbReference type="PIRSR" id="PIRSR640255-1"/>
    </source>
</evidence>
<dbReference type="PANTHER" id="PTHR13966:SF19">
    <property type="entry name" value="NUCLEASE EXOG, MITOCHONDRIAL"/>
    <property type="match status" value="1"/>
</dbReference>
<gene>
    <name evidence="8" type="ORF">LSAA_11059</name>
</gene>
<dbReference type="SUPFAM" id="SSF54060">
    <property type="entry name" value="His-Me finger endonucleases"/>
    <property type="match status" value="2"/>
</dbReference>
<dbReference type="Proteomes" id="UP000675881">
    <property type="component" value="Chromosome 6"/>
</dbReference>
<evidence type="ECO:0000256" key="3">
    <source>
        <dbReference type="ARBA" id="ARBA00022759"/>
    </source>
</evidence>
<feature type="domain" description="DNA/RNA non-specific endonuclease/pyrophosphatase/phosphodiesterase" evidence="7">
    <location>
        <begin position="536"/>
        <end position="730"/>
    </location>
</feature>
<feature type="domain" description="ENPP1-3/EXOG-like endonuclease/phosphodiesterase" evidence="6">
    <location>
        <begin position="148"/>
        <end position="372"/>
    </location>
</feature>
<dbReference type="GO" id="GO:0004521">
    <property type="term" value="F:RNA endonuclease activity"/>
    <property type="evidence" value="ECO:0007669"/>
    <property type="project" value="TreeGrafter"/>
</dbReference>
<keyword evidence="2" id="KW-0540">Nuclease</keyword>
<evidence type="ECO:0000313" key="9">
    <source>
        <dbReference type="Proteomes" id="UP000675881"/>
    </source>
</evidence>
<feature type="domain" description="DNA/RNA non-specific endonuclease/pyrophosphatase/phosphodiesterase" evidence="7">
    <location>
        <begin position="155"/>
        <end position="387"/>
    </location>
</feature>
<dbReference type="PANTHER" id="PTHR13966">
    <property type="entry name" value="ENDONUCLEASE RELATED"/>
    <property type="match status" value="1"/>
</dbReference>
<evidence type="ECO:0000259" key="6">
    <source>
        <dbReference type="SMART" id="SM00477"/>
    </source>
</evidence>
<keyword evidence="3" id="KW-0255">Endonuclease</keyword>
<name>A0A7R8D392_LEPSM</name>
<dbReference type="InterPro" id="IPR001604">
    <property type="entry name" value="Endo_G_ENPP1-like_dom"/>
</dbReference>
<accession>A0A7R8D392</accession>
<proteinExistence type="inferred from homology"/>
<keyword evidence="5" id="KW-0479">Metal-binding</keyword>
<keyword evidence="9" id="KW-1185">Reference proteome</keyword>
<evidence type="ECO:0000259" key="7">
    <source>
        <dbReference type="SMART" id="SM00892"/>
    </source>
</evidence>
<dbReference type="GO" id="GO:0046872">
    <property type="term" value="F:metal ion binding"/>
    <property type="evidence" value="ECO:0007669"/>
    <property type="project" value="UniProtKB-KW"/>
</dbReference>
<dbReference type="GO" id="GO:0000014">
    <property type="term" value="F:single-stranded DNA endodeoxyribonuclease activity"/>
    <property type="evidence" value="ECO:0007669"/>
    <property type="project" value="TreeGrafter"/>
</dbReference>
<dbReference type="GO" id="GO:0006309">
    <property type="term" value="P:apoptotic DNA fragmentation"/>
    <property type="evidence" value="ECO:0007669"/>
    <property type="project" value="TreeGrafter"/>
</dbReference>
<reference evidence="8" key="1">
    <citation type="submission" date="2021-02" db="EMBL/GenBank/DDBJ databases">
        <authorList>
            <person name="Bekaert M."/>
        </authorList>
    </citation>
    <scope>NUCLEOTIDE SEQUENCE</scope>
    <source>
        <strain evidence="8">IoA-00</strain>
    </source>
</reference>
<evidence type="ECO:0000313" key="8">
    <source>
        <dbReference type="EMBL" id="CAF2981195.1"/>
    </source>
</evidence>
<feature type="active site" description="Proton acceptor" evidence="4">
    <location>
        <position position="237"/>
    </location>
</feature>
<feature type="binding site" evidence="5">
    <location>
        <position position="267"/>
    </location>
    <ligand>
        <name>Mg(2+)</name>
        <dbReference type="ChEBI" id="CHEBI:18420"/>
        <note>catalytic</note>
    </ligand>
</feature>
<dbReference type="AlphaFoldDB" id="A0A7R8D392"/>
<dbReference type="Gene3D" id="3.40.570.10">
    <property type="entry name" value="Extracellular Endonuclease, subunit A"/>
    <property type="match status" value="2"/>
</dbReference>
<organism evidence="8 9">
    <name type="scientific">Lepeophtheirus salmonis</name>
    <name type="common">Salmon louse</name>
    <name type="synonym">Caligus salmonis</name>
    <dbReference type="NCBI Taxonomy" id="72036"/>
    <lineage>
        <taxon>Eukaryota</taxon>
        <taxon>Metazoa</taxon>
        <taxon>Ecdysozoa</taxon>
        <taxon>Arthropoda</taxon>
        <taxon>Crustacea</taxon>
        <taxon>Multicrustacea</taxon>
        <taxon>Hexanauplia</taxon>
        <taxon>Copepoda</taxon>
        <taxon>Siphonostomatoida</taxon>
        <taxon>Caligidae</taxon>
        <taxon>Lepeophtheirus</taxon>
    </lineage>
</organism>
<evidence type="ECO:0000256" key="2">
    <source>
        <dbReference type="ARBA" id="ARBA00022722"/>
    </source>
</evidence>
<dbReference type="OrthoDB" id="5960141at2759"/>
<evidence type="ECO:0000256" key="5">
    <source>
        <dbReference type="PIRSR" id="PIRSR640255-2"/>
    </source>
</evidence>
<evidence type="ECO:0000256" key="1">
    <source>
        <dbReference type="ARBA" id="ARBA00010052"/>
    </source>
</evidence>
<sequence>MTYLQKYLTLFLLKFLIGTIAKEDCKINLDSRTGNHQPFILKEKTNQVIYPKESRIITIGDGENIVIDCHGSKLSKATHYGIPSGLSKISLSCDNGTFRNSPKIVKVEILSCTSKVYPQLERKSVKCSPVGADDRLTDLDDLVLINVGFNFSSSYSPLMNICHDEKVYGTIWTHHTIRGESINNRDRTIDRPTFRTNIGRSKIYYPFTTMTQMNSQYSKVPIIDESRSGTHYFAKGHLSPDAAFIYSAEQDGTYFYSNVAPQFQSFNNRNWKSIESTARKWASDNKQNLEVYTGTASILKLPNKQSQPTEIKMFPSLKYVPAPMYYWKVLYDPEANEAIAFIGLNNPYERKAHNHICTNICAQTVFDDVDFYKFEAGYTMCCEVSQLRMSISSIPDLSKEGKWPELMGKLGPTPPPPTRNGCKILLDKLPEKNTPLITSNGSFLYPTYIKDEARITLVPQGSTVELNCHRSRGNFLLYKEERISKIKSVKLTCTNDKLYTEGMEVNPADYKWIDKRKTDLGRITHISLGWNFRSGFIEQVELCIDELFYGTLWTKHNVVGKSIEFSDKDSDRPAFIVDETGQKRLFGKRSTNKITQAYAKKSQKKTIKEITGHTTIYGLPMIETNRKGTLFMAKGHLSPDAAFVYDGEQEGTYFFVNAAPQYQSFNNGNWRALELAVRDLAEKLHSTLTVYTGTYEILEFYEKQIFLLEKKVDTRSSLLLEGCFMTLLRKKQ</sequence>
<protein>
    <submittedName>
        <fullName evidence="8">(salmon louse) hypothetical protein</fullName>
    </submittedName>
</protein>